<evidence type="ECO:0000313" key="2">
    <source>
        <dbReference type="EMBL" id="MBY4797676.1"/>
    </source>
</evidence>
<reference evidence="2 3" key="1">
    <citation type="submission" date="2021-08" db="EMBL/GenBank/DDBJ databases">
        <title>Collinsella faecalis sp. nov. isolated from swine faeces.</title>
        <authorList>
            <person name="Oh B.S."/>
            <person name="Lee J.H."/>
        </authorList>
    </citation>
    <scope>NUCLEOTIDE SEQUENCE [LARGE SCALE GENOMIC DNA]</scope>
    <source>
        <strain evidence="2 3">AGMB00827</strain>
    </source>
</reference>
<feature type="domain" description="Transposase IS4-like" evidence="1">
    <location>
        <begin position="40"/>
        <end position="319"/>
    </location>
</feature>
<name>A0ABS7MKR9_9ACTN</name>
<sequence>MNRSIAKGCTRDLSSVYYDVTNYYFEIDTEDSLRRRGVSKEHRKSPIVQMGLLQDGRGIPIAYRIFPGNTSDSKTMIPTLQDLKCDYGLERVVTVADKGLNCSENIAATLATKDGFVFSQSLRATKSDNELKAWVLDEAGYTARSDFKMKSKQGVKTIHLKAQDTADNTAKDVVVEVKYVAFWSRKYAERARRERARVIEKAKALIANPGAYTRATSFGAAKYVRGLHFDTATGEIADARALALDTKAIAQAEALDGYYLIVTSETSWSAEQIIDTYRELWRIEESFKITKSELVARPVYVWTPAHIEAHFLTCYIALVILRLLQWASGLTCARIREEIAQMNCVNIDANWWVCTHRSDDSDKLVETVGLEELKLKNLRTKDAKAIMAKAAKAKLPHKK</sequence>
<gene>
    <name evidence="2" type="ORF">K6V98_04810</name>
</gene>
<organism evidence="2 3">
    <name type="scientific">Collinsella ureilytica</name>
    <dbReference type="NCBI Taxonomy" id="2869515"/>
    <lineage>
        <taxon>Bacteria</taxon>
        <taxon>Bacillati</taxon>
        <taxon>Actinomycetota</taxon>
        <taxon>Coriobacteriia</taxon>
        <taxon>Coriobacteriales</taxon>
        <taxon>Coriobacteriaceae</taxon>
        <taxon>Collinsella</taxon>
    </lineage>
</organism>
<dbReference type="Pfam" id="PF01609">
    <property type="entry name" value="DDE_Tnp_1"/>
    <property type="match status" value="1"/>
</dbReference>
<accession>A0ABS7MKR9</accession>
<dbReference type="InterPro" id="IPR002559">
    <property type="entry name" value="Transposase_11"/>
</dbReference>
<dbReference type="PANTHER" id="PTHR34614:SF2">
    <property type="entry name" value="TRANSPOSASE IS4-LIKE DOMAIN-CONTAINING PROTEIN"/>
    <property type="match status" value="1"/>
</dbReference>
<evidence type="ECO:0000259" key="1">
    <source>
        <dbReference type="Pfam" id="PF01609"/>
    </source>
</evidence>
<dbReference type="InterPro" id="IPR012337">
    <property type="entry name" value="RNaseH-like_sf"/>
</dbReference>
<dbReference type="PANTHER" id="PTHR34614">
    <property type="match status" value="1"/>
</dbReference>
<keyword evidence="3" id="KW-1185">Reference proteome</keyword>
<protein>
    <submittedName>
        <fullName evidence="2">IS1634 family transposase</fullName>
    </submittedName>
</protein>
<evidence type="ECO:0000313" key="3">
    <source>
        <dbReference type="Proteomes" id="UP000700908"/>
    </source>
</evidence>
<dbReference type="NCBIfam" id="NF033559">
    <property type="entry name" value="transpos_IS1634"/>
    <property type="match status" value="1"/>
</dbReference>
<dbReference type="EMBL" id="JAIMFO010000006">
    <property type="protein sequence ID" value="MBY4797676.1"/>
    <property type="molecule type" value="Genomic_DNA"/>
</dbReference>
<dbReference type="RefSeq" id="WP_222199396.1">
    <property type="nucleotide sequence ID" value="NZ_JAIMFO010000006.1"/>
</dbReference>
<dbReference type="SUPFAM" id="SSF53098">
    <property type="entry name" value="Ribonuclease H-like"/>
    <property type="match status" value="1"/>
</dbReference>
<dbReference type="InterPro" id="IPR047654">
    <property type="entry name" value="IS1634_transpos"/>
</dbReference>
<comment type="caution">
    <text evidence="2">The sequence shown here is derived from an EMBL/GenBank/DDBJ whole genome shotgun (WGS) entry which is preliminary data.</text>
</comment>
<proteinExistence type="predicted"/>
<dbReference type="Proteomes" id="UP000700908">
    <property type="component" value="Unassembled WGS sequence"/>
</dbReference>